<feature type="region of interest" description="Disordered" evidence="1">
    <location>
        <begin position="180"/>
        <end position="199"/>
    </location>
</feature>
<evidence type="ECO:0000256" key="2">
    <source>
        <dbReference type="SAM" id="Phobius"/>
    </source>
</evidence>
<dbReference type="SUPFAM" id="SSF81321">
    <property type="entry name" value="Family A G protein-coupled receptor-like"/>
    <property type="match status" value="1"/>
</dbReference>
<feature type="transmembrane region" description="Helical" evidence="2">
    <location>
        <begin position="207"/>
        <end position="225"/>
    </location>
</feature>
<evidence type="ECO:0000256" key="1">
    <source>
        <dbReference type="SAM" id="MobiDB-lite"/>
    </source>
</evidence>
<dbReference type="GeneID" id="36340391"/>
<comment type="caution">
    <text evidence="3">The sequence shown here is derived from an EMBL/GenBank/DDBJ whole genome shotgun (WGS) entry which is preliminary data.</text>
</comment>
<evidence type="ECO:0000313" key="3">
    <source>
        <dbReference type="EMBL" id="EUB60482.1"/>
    </source>
</evidence>
<feature type="transmembrane region" description="Helical" evidence="2">
    <location>
        <begin position="100"/>
        <end position="123"/>
    </location>
</feature>
<accession>W6UQB1</accession>
<dbReference type="CTD" id="36340391"/>
<protein>
    <submittedName>
        <fullName evidence="3">Uncharacterized protein</fullName>
    </submittedName>
</protein>
<keyword evidence="2" id="KW-0812">Transmembrane</keyword>
<feature type="transmembrane region" description="Helical" evidence="2">
    <location>
        <begin position="24"/>
        <end position="55"/>
    </location>
</feature>
<organism evidence="3 4">
    <name type="scientific">Echinococcus granulosus</name>
    <name type="common">Hydatid tapeworm</name>
    <dbReference type="NCBI Taxonomy" id="6210"/>
    <lineage>
        <taxon>Eukaryota</taxon>
        <taxon>Metazoa</taxon>
        <taxon>Spiralia</taxon>
        <taxon>Lophotrochozoa</taxon>
        <taxon>Platyhelminthes</taxon>
        <taxon>Cestoda</taxon>
        <taxon>Eucestoda</taxon>
        <taxon>Cyclophyllidea</taxon>
        <taxon>Taeniidae</taxon>
        <taxon>Echinococcus</taxon>
        <taxon>Echinococcus granulosus group</taxon>
    </lineage>
</organism>
<sequence length="437" mass="50630">MMINKSKLKNVGINVKMSYLNVPIWFKILMAVATVSVSNWYIVIMIIHRCISIYVTPLRSRLDRSLWVFVQKQLNLWIVYGLCWFFSLLITSFPLHEHQILLEVLIFVLPLTLVFIFSVLLLVKLRAIQKNIRTAPKATPCCFPQQTNIKCTQKTESDDTFAQTKQGTASVDRLSVASEEHQKKLSPKTQQEPITSTISSETERRKTYYRITTTILSLSVSFLILDSLQLLDLLIRIPWRNILGSIEEAHVNSSITPTNATNMKEFLTEVQRSGEKQSVLSIVKNTCTLGKTLANFLILCAHSRHFRALVSIKFKRGRRLLRLLRRRMQPRLSRQVNTDMGTRYFRQIPSTRRNTIHRKRPELEARGIPSPRIPGLIRKAKNKFEESAPLRREQEIYKPRIFYSYHLVCLSGFIVSRNINVNDFAPFGKLLCFNFSD</sequence>
<dbReference type="KEGG" id="egl:EGR_04676"/>
<dbReference type="Proteomes" id="UP000019149">
    <property type="component" value="Unassembled WGS sequence"/>
</dbReference>
<keyword evidence="2" id="KW-0472">Membrane</keyword>
<dbReference type="EMBL" id="APAU02000030">
    <property type="protein sequence ID" value="EUB60482.1"/>
    <property type="molecule type" value="Genomic_DNA"/>
</dbReference>
<feature type="transmembrane region" description="Helical" evidence="2">
    <location>
        <begin position="76"/>
        <end position="94"/>
    </location>
</feature>
<keyword evidence="4" id="KW-1185">Reference proteome</keyword>
<dbReference type="AlphaFoldDB" id="W6UQB1"/>
<reference evidence="3 4" key="1">
    <citation type="journal article" date="2013" name="Nat. Genet.">
        <title>The genome of the hydatid tapeworm Echinococcus granulosus.</title>
        <authorList>
            <person name="Zheng H."/>
            <person name="Zhang W."/>
            <person name="Zhang L."/>
            <person name="Zhang Z."/>
            <person name="Li J."/>
            <person name="Lu G."/>
            <person name="Zhu Y."/>
            <person name="Wang Y."/>
            <person name="Huang Y."/>
            <person name="Liu J."/>
            <person name="Kang H."/>
            <person name="Chen J."/>
            <person name="Wang L."/>
            <person name="Chen A."/>
            <person name="Yu S."/>
            <person name="Gao Z."/>
            <person name="Jin L."/>
            <person name="Gu W."/>
            <person name="Wang Z."/>
            <person name="Zhao L."/>
            <person name="Shi B."/>
            <person name="Wen H."/>
            <person name="Lin R."/>
            <person name="Jones M.K."/>
            <person name="Brejova B."/>
            <person name="Vinar T."/>
            <person name="Zhao G."/>
            <person name="McManus D.P."/>
            <person name="Chen Z."/>
            <person name="Zhou Y."/>
            <person name="Wang S."/>
        </authorList>
    </citation>
    <scope>NUCLEOTIDE SEQUENCE [LARGE SCALE GENOMIC DNA]</scope>
</reference>
<feature type="compositionally biased region" description="Polar residues" evidence="1">
    <location>
        <begin position="187"/>
        <end position="199"/>
    </location>
</feature>
<name>W6UQB1_ECHGR</name>
<gene>
    <name evidence="3" type="ORF">EGR_04676</name>
</gene>
<proteinExistence type="predicted"/>
<dbReference type="OrthoDB" id="6285737at2759"/>
<keyword evidence="2" id="KW-1133">Transmembrane helix</keyword>
<dbReference type="RefSeq" id="XP_024351678.1">
    <property type="nucleotide sequence ID" value="XM_024493925.1"/>
</dbReference>
<evidence type="ECO:0000313" key="4">
    <source>
        <dbReference type="Proteomes" id="UP000019149"/>
    </source>
</evidence>